<protein>
    <submittedName>
        <fullName evidence="1">Uncharacterized protein</fullName>
    </submittedName>
</protein>
<organism evidence="1">
    <name type="scientific">viral metagenome</name>
    <dbReference type="NCBI Taxonomy" id="1070528"/>
    <lineage>
        <taxon>unclassified sequences</taxon>
        <taxon>metagenomes</taxon>
        <taxon>organismal metagenomes</taxon>
    </lineage>
</organism>
<proteinExistence type="predicted"/>
<accession>A0A6H1Z8I3</accession>
<name>A0A6H1Z8I3_9ZZZZ</name>
<gene>
    <name evidence="1" type="ORF">TM448A00064_0017</name>
    <name evidence="2" type="ORF">TM448B00061_0028</name>
</gene>
<evidence type="ECO:0000313" key="2">
    <source>
        <dbReference type="EMBL" id="QJH93408.1"/>
    </source>
</evidence>
<reference evidence="1" key="1">
    <citation type="submission" date="2020-03" db="EMBL/GenBank/DDBJ databases">
        <title>The deep terrestrial virosphere.</title>
        <authorList>
            <person name="Holmfeldt K."/>
            <person name="Nilsson E."/>
            <person name="Simone D."/>
            <person name="Lopez-Fernandez M."/>
            <person name="Wu X."/>
            <person name="de Brujin I."/>
            <person name="Lundin D."/>
            <person name="Andersson A."/>
            <person name="Bertilsson S."/>
            <person name="Dopson M."/>
        </authorList>
    </citation>
    <scope>NUCLEOTIDE SEQUENCE</scope>
    <source>
        <strain evidence="1">TM448A00064</strain>
        <strain evidence="2">TM448B00061</strain>
    </source>
</reference>
<dbReference type="EMBL" id="MT144588">
    <property type="protein sequence ID" value="QJH93408.1"/>
    <property type="molecule type" value="Genomic_DNA"/>
</dbReference>
<evidence type="ECO:0000313" key="1">
    <source>
        <dbReference type="EMBL" id="QJA43838.1"/>
    </source>
</evidence>
<dbReference type="EMBL" id="MT143971">
    <property type="protein sequence ID" value="QJA43838.1"/>
    <property type="molecule type" value="Genomic_DNA"/>
</dbReference>
<dbReference type="AlphaFoldDB" id="A0A6H1Z8I3"/>
<sequence length="96" mass="10435">MKIEFEVRGNRVTVEGQSSEEVTGLAEKLGLIDETGAQPPQEPRDLKSISELQEGSVVRGKLSGDGYTVVAHMGDYAIGTRVVHISNPGEWLLIKE</sequence>